<evidence type="ECO:0000256" key="1">
    <source>
        <dbReference type="ARBA" id="ARBA00022741"/>
    </source>
</evidence>
<dbReference type="InterPro" id="IPR004968">
    <property type="entry name" value="DNA_primase/NTPase_C"/>
</dbReference>
<keyword evidence="7" id="KW-1185">Reference proteome</keyword>
<dbReference type="NCBIfam" id="TIGR01613">
    <property type="entry name" value="primase_Cterm"/>
    <property type="match status" value="1"/>
</dbReference>
<dbReference type="PANTHER" id="PTHR35372:SF2">
    <property type="entry name" value="SF3 HELICASE DOMAIN-CONTAINING PROTEIN"/>
    <property type="match status" value="1"/>
</dbReference>
<dbReference type="InterPro" id="IPR027417">
    <property type="entry name" value="P-loop_NTPase"/>
</dbReference>
<dbReference type="Pfam" id="PF22763">
    <property type="entry name" value="NrS1-1_pol-like_HBD"/>
    <property type="match status" value="1"/>
</dbReference>
<dbReference type="InterPro" id="IPR006500">
    <property type="entry name" value="Helicase_put_C_phage/plasmid"/>
</dbReference>
<keyword evidence="2" id="KW-0378">Hydrolase</keyword>
<sequence>MTSPSQGIVGNVNNIPPELRQLPFFVVRKGKLPYNPRTGKLARTNQPDTWCSFEEAVEAVSSGAYDGIGIVIPKDSGLAAIDLDTVRDPDTGWIDPIAREIIERCGSYTEVSMSGYGFHILGHYNFGSLQWTRRRLPENNIFRPDVDRTTGNTKRNQNGEIIYKRPEIEIYSQSQYIALTGDLYGLNRDLRDLSTLISELAQRFAEPNQLKIQTPTPTVPPSLEFPAALPPTQTTTPPIEQILKKARNAKNGDKFSKLMDGDLSEYNGDHSRADLALCSMAAYWTRADRNIMDAIFRISGLMRPKWDEQRGGKTYGELTIEEAIKNYRANPPHVSPSSLEATSTPTLALQKTGKLNNSGQSLLNQISALDPLHHISLINTELGGAQLFAHIFGAFCKFVSESRQWYIYDGKKWAPDDIRLMGQCQQLASAVHKYVMSLEIKNPDLQKAAHSAAKLWTKRNFRERVLRDAEVYCVASFSDFDRAEYLLNVQNGTINLKDFSFHDHSPDDRITKMAAVTYDPQAKSEIWESFLLQIFDGDEETIDYVQRIIGYSLLGSSPEECFFVFYGKTRAGKNTFLTPIQAMLGQDYVKIVAPETIAVKKFSNGSAPSEDLVRLSGMRLAIIDEPDKRLHINSGLIKRISGNNAITARGMYARSSVEIIPTFSLLIATNYLPNIDDPTIYNSNRLRLVHFAHQFSLNEQDHSLKERLCDPVILSAVFNWCLEGLSKYYTRGLVAPTKSQQMLQDLTLDCDLIATFFNNELVSDPEADIKLTSVYLQYKQWCEQLNYTPEPYNEFLHLVEAQYTVYRNKRPRNAGRNASPATILVGYRAKSCSGNDQYN</sequence>
<evidence type="ECO:0000259" key="5">
    <source>
        <dbReference type="PROSITE" id="PS51206"/>
    </source>
</evidence>
<reference evidence="6 7" key="1">
    <citation type="journal article" date="2021" name="ISME Commun">
        <title>Automated analysis of genomic sequences facilitates high-throughput and comprehensive description of bacteria.</title>
        <authorList>
            <person name="Hitch T.C.A."/>
        </authorList>
    </citation>
    <scope>NUCLEOTIDE SEQUENCE [LARGE SCALE GENOMIC DNA]</scope>
    <source>
        <strain evidence="6 7">Sanger_34</strain>
    </source>
</reference>
<comment type="caution">
    <text evidence="6">The sequence shown here is derived from an EMBL/GenBank/DDBJ whole genome shotgun (WGS) entry which is preliminary data.</text>
</comment>
<dbReference type="Proteomes" id="UP001652397">
    <property type="component" value="Unassembled WGS sequence"/>
</dbReference>
<evidence type="ECO:0000313" key="7">
    <source>
        <dbReference type="Proteomes" id="UP001652397"/>
    </source>
</evidence>
<accession>A0ABT2U401</accession>
<gene>
    <name evidence="6" type="ORF">OCV66_09625</name>
</gene>
<evidence type="ECO:0000256" key="4">
    <source>
        <dbReference type="ARBA" id="ARBA00022840"/>
    </source>
</evidence>
<protein>
    <submittedName>
        <fullName evidence="6">Phage/plasmid primase, P4 family</fullName>
    </submittedName>
</protein>
<feature type="domain" description="SF3 helicase" evidence="5">
    <location>
        <begin position="540"/>
        <end position="704"/>
    </location>
</feature>
<keyword evidence="1" id="KW-0547">Nucleotide-binding</keyword>
<dbReference type="SUPFAM" id="SSF52540">
    <property type="entry name" value="P-loop containing nucleoside triphosphate hydrolases"/>
    <property type="match status" value="1"/>
</dbReference>
<name>A0ABT2U401_9FIRM</name>
<organism evidence="6 7">
    <name type="scientific">Agathobaculum ammoniilyticum</name>
    <dbReference type="NCBI Taxonomy" id="2981778"/>
    <lineage>
        <taxon>Bacteria</taxon>
        <taxon>Bacillati</taxon>
        <taxon>Bacillota</taxon>
        <taxon>Clostridia</taxon>
        <taxon>Eubacteriales</taxon>
        <taxon>Butyricicoccaceae</taxon>
        <taxon>Agathobaculum</taxon>
    </lineage>
</organism>
<evidence type="ECO:0000256" key="3">
    <source>
        <dbReference type="ARBA" id="ARBA00022806"/>
    </source>
</evidence>
<dbReference type="InterPro" id="IPR014818">
    <property type="entry name" value="Phage/plasmid_primase_P4_C"/>
</dbReference>
<dbReference type="InterPro" id="IPR054468">
    <property type="entry name" value="NrSPol-like_HBD"/>
</dbReference>
<dbReference type="InterPro" id="IPR051620">
    <property type="entry name" value="ORF904-like_C"/>
</dbReference>
<dbReference type="Gene3D" id="3.40.50.300">
    <property type="entry name" value="P-loop containing nucleotide triphosphate hydrolases"/>
    <property type="match status" value="1"/>
</dbReference>
<keyword evidence="3" id="KW-0347">Helicase</keyword>
<dbReference type="EMBL" id="JAOQJE010000007">
    <property type="protein sequence ID" value="MCU6789343.1"/>
    <property type="molecule type" value="Genomic_DNA"/>
</dbReference>
<dbReference type="PANTHER" id="PTHR35372">
    <property type="entry name" value="ATP BINDING PROTEIN-RELATED"/>
    <property type="match status" value="1"/>
</dbReference>
<dbReference type="PROSITE" id="PS51206">
    <property type="entry name" value="SF3_HELICASE_1"/>
    <property type="match status" value="1"/>
</dbReference>
<dbReference type="RefSeq" id="WP_147574201.1">
    <property type="nucleotide sequence ID" value="NZ_JAOQJE010000007.1"/>
</dbReference>
<evidence type="ECO:0000313" key="6">
    <source>
        <dbReference type="EMBL" id="MCU6789343.1"/>
    </source>
</evidence>
<dbReference type="Pfam" id="PF08706">
    <property type="entry name" value="D5_N"/>
    <property type="match status" value="1"/>
</dbReference>
<proteinExistence type="predicted"/>
<dbReference type="InterPro" id="IPR014015">
    <property type="entry name" value="Helicase_SF3_DNA-vir"/>
</dbReference>
<keyword evidence="4" id="KW-0067">ATP-binding</keyword>
<dbReference type="SMART" id="SM00885">
    <property type="entry name" value="D5_N"/>
    <property type="match status" value="1"/>
</dbReference>
<dbReference type="Pfam" id="PF03288">
    <property type="entry name" value="Pox_D5"/>
    <property type="match status" value="1"/>
</dbReference>
<evidence type="ECO:0000256" key="2">
    <source>
        <dbReference type="ARBA" id="ARBA00022801"/>
    </source>
</evidence>